<name>A0A9E7N885_9EURY</name>
<dbReference type="GeneID" id="73290389"/>
<dbReference type="SUPFAM" id="SSF53756">
    <property type="entry name" value="UDP-Glycosyltransferase/glycogen phosphorylase"/>
    <property type="match status" value="1"/>
</dbReference>
<protein>
    <submittedName>
        <fullName evidence="2">Trehalose-6-phosphate synthase</fullName>
    </submittedName>
</protein>
<sequence>MRSTERVAVAESNHANDLRDDGRRLVTDGGVDFNAPESLLVVSNRQPYRHEWVNGDDNGEDDGDDNENSNDPGERDVTVDEPTGGLTAGLDPIMRAIGGTWIAWGDGSADRAVTDENDCVDVPPGSDDQYTLRRVWLSDEAVDGYYTGYSNRVLWPLCHGMTELLEYRPTDLEWYRHVNRQFADAVLEEATDESVIWLQDYHLGLAPSMIQAKAPAGATVAQFWHIPWPDPSSFAACPNARELLVGLLGSDVFGFHIERYGTAFLECVEETLPSATVDYRERTVRYDGHETRIVATPMGVDANSYEERAREIGDDRWDSLRERYDIPDGCAVGLGVDRLDYTKGIPERLAALERLFEGYPEWRESFTFLQKATPSRTEIPSYDRLGRQVRSTVDHINERFGTDDWQPIVYTEDFLDRADLTTLYREADLLVVSSVRDGMNLVAQEYVASSIDGDGALVLSEHAGAANALGYPAFTIDPADTDRFARTVADALGAPKSERTTRMAALRTHVFDHDLEWWMDQQFAHIEAARFPAVDRRVNDVSRSL</sequence>
<feature type="compositionally biased region" description="Acidic residues" evidence="1">
    <location>
        <begin position="57"/>
        <end position="68"/>
    </location>
</feature>
<dbReference type="GO" id="GO:0005992">
    <property type="term" value="P:trehalose biosynthetic process"/>
    <property type="evidence" value="ECO:0007669"/>
    <property type="project" value="InterPro"/>
</dbReference>
<feature type="compositionally biased region" description="Basic and acidic residues" evidence="1">
    <location>
        <begin position="14"/>
        <end position="23"/>
    </location>
</feature>
<feature type="region of interest" description="Disordered" evidence="1">
    <location>
        <begin position="50"/>
        <end position="89"/>
    </location>
</feature>
<feature type="region of interest" description="Disordered" evidence="1">
    <location>
        <begin position="1"/>
        <end position="23"/>
    </location>
</feature>
<evidence type="ECO:0000313" key="2">
    <source>
        <dbReference type="EMBL" id="UTF52143.1"/>
    </source>
</evidence>
<dbReference type="GO" id="GO:0003825">
    <property type="term" value="F:alpha,alpha-trehalose-phosphate synthase (UDP-forming) activity"/>
    <property type="evidence" value="ECO:0007669"/>
    <property type="project" value="TreeGrafter"/>
</dbReference>
<dbReference type="EMBL" id="CP100355">
    <property type="protein sequence ID" value="UTF52143.1"/>
    <property type="molecule type" value="Genomic_DNA"/>
</dbReference>
<proteinExistence type="predicted"/>
<dbReference type="RefSeq" id="WP_254155934.1">
    <property type="nucleotide sequence ID" value="NZ_CP100355.1"/>
</dbReference>
<dbReference type="KEGG" id="sawl:NGM29_10045"/>
<dbReference type="Proteomes" id="UP001056855">
    <property type="component" value="Chromosome"/>
</dbReference>
<keyword evidence="3" id="KW-1185">Reference proteome</keyword>
<dbReference type="InterPro" id="IPR001830">
    <property type="entry name" value="Glyco_trans_20"/>
</dbReference>
<accession>A0A9E7N885</accession>
<dbReference type="AlphaFoldDB" id="A0A9E7N885"/>
<dbReference type="Gene3D" id="3.40.50.2000">
    <property type="entry name" value="Glycogen Phosphorylase B"/>
    <property type="match status" value="2"/>
</dbReference>
<reference evidence="2" key="1">
    <citation type="submission" date="2022-06" db="EMBL/GenBank/DDBJ databases">
        <title>Diverse halophilic archaea isolated from saline environments.</title>
        <authorList>
            <person name="Cui H.-L."/>
        </authorList>
    </citation>
    <scope>NUCLEOTIDE SEQUENCE</scope>
    <source>
        <strain evidence="2">WLHS1</strain>
    </source>
</reference>
<dbReference type="PANTHER" id="PTHR10788">
    <property type="entry name" value="TREHALOSE-6-PHOSPHATE SYNTHASE"/>
    <property type="match status" value="1"/>
</dbReference>
<dbReference type="CDD" id="cd03788">
    <property type="entry name" value="GT20_TPS"/>
    <property type="match status" value="1"/>
</dbReference>
<evidence type="ECO:0000313" key="3">
    <source>
        <dbReference type="Proteomes" id="UP001056855"/>
    </source>
</evidence>
<organism evidence="2 3">
    <name type="scientific">Natronosalvus rutilus</name>
    <dbReference type="NCBI Taxonomy" id="2953753"/>
    <lineage>
        <taxon>Archaea</taxon>
        <taxon>Methanobacteriati</taxon>
        <taxon>Methanobacteriota</taxon>
        <taxon>Stenosarchaea group</taxon>
        <taxon>Halobacteria</taxon>
        <taxon>Halobacteriales</taxon>
        <taxon>Natrialbaceae</taxon>
        <taxon>Natronosalvus</taxon>
    </lineage>
</organism>
<dbReference type="Pfam" id="PF00982">
    <property type="entry name" value="Glyco_transf_20"/>
    <property type="match status" value="1"/>
</dbReference>
<gene>
    <name evidence="2" type="ORF">NGM29_10045</name>
</gene>
<dbReference type="PANTHER" id="PTHR10788:SF106">
    <property type="entry name" value="BCDNA.GH08860"/>
    <property type="match status" value="1"/>
</dbReference>
<evidence type="ECO:0000256" key="1">
    <source>
        <dbReference type="SAM" id="MobiDB-lite"/>
    </source>
</evidence>